<feature type="transmembrane region" description="Helical" evidence="14">
    <location>
        <begin position="464"/>
        <end position="484"/>
    </location>
</feature>
<evidence type="ECO:0000256" key="5">
    <source>
        <dbReference type="ARBA" id="ARBA00022692"/>
    </source>
</evidence>
<proteinExistence type="inferred from homology"/>
<dbReference type="InterPro" id="IPR018506">
    <property type="entry name" value="Cyt_B5_heme-BS"/>
</dbReference>
<evidence type="ECO:0000256" key="14">
    <source>
        <dbReference type="SAM" id="Phobius"/>
    </source>
</evidence>
<evidence type="ECO:0000256" key="1">
    <source>
        <dbReference type="ARBA" id="ARBA00004141"/>
    </source>
</evidence>
<evidence type="ECO:0000256" key="8">
    <source>
        <dbReference type="ARBA" id="ARBA00022989"/>
    </source>
</evidence>
<keyword evidence="3" id="KW-0444">Lipid biosynthesis</keyword>
<dbReference type="OrthoDB" id="10260134at2759"/>
<evidence type="ECO:0000256" key="10">
    <source>
        <dbReference type="ARBA" id="ARBA00023004"/>
    </source>
</evidence>
<dbReference type="PROSITE" id="PS00191">
    <property type="entry name" value="CYTOCHROME_B5_1"/>
    <property type="match status" value="1"/>
</dbReference>
<evidence type="ECO:0000256" key="6">
    <source>
        <dbReference type="ARBA" id="ARBA00022723"/>
    </source>
</evidence>
<dbReference type="GO" id="GO:0005506">
    <property type="term" value="F:iron ion binding"/>
    <property type="evidence" value="ECO:0007669"/>
    <property type="project" value="TreeGrafter"/>
</dbReference>
<dbReference type="SMART" id="SM01117">
    <property type="entry name" value="Cyt-b5"/>
    <property type="match status" value="1"/>
</dbReference>
<evidence type="ECO:0000256" key="7">
    <source>
        <dbReference type="ARBA" id="ARBA00022832"/>
    </source>
</evidence>
<organism evidence="16 17">
    <name type="scientific">Tieghemostelium lacteum</name>
    <name type="common">Slime mold</name>
    <name type="synonym">Dictyostelium lacteum</name>
    <dbReference type="NCBI Taxonomy" id="361077"/>
    <lineage>
        <taxon>Eukaryota</taxon>
        <taxon>Amoebozoa</taxon>
        <taxon>Evosea</taxon>
        <taxon>Eumycetozoa</taxon>
        <taxon>Dictyostelia</taxon>
        <taxon>Dictyosteliales</taxon>
        <taxon>Raperosteliaceae</taxon>
        <taxon>Tieghemostelium</taxon>
    </lineage>
</organism>
<evidence type="ECO:0000313" key="17">
    <source>
        <dbReference type="Proteomes" id="UP000076078"/>
    </source>
</evidence>
<feature type="domain" description="Cytochrome b5 heme-binding" evidence="15">
    <location>
        <begin position="585"/>
        <end position="664"/>
    </location>
</feature>
<dbReference type="PANTHER" id="PTHR11351">
    <property type="entry name" value="ACYL-COA DESATURASE"/>
    <property type="match status" value="1"/>
</dbReference>
<dbReference type="InterPro" id="IPR005804">
    <property type="entry name" value="FA_desaturase_dom"/>
</dbReference>
<dbReference type="AlphaFoldDB" id="A0A151ZIK7"/>
<dbReference type="PROSITE" id="PS00476">
    <property type="entry name" value="FATTY_ACID_DESATUR_1"/>
    <property type="match status" value="1"/>
</dbReference>
<dbReference type="STRING" id="361077.A0A151ZIK7"/>
<gene>
    <name evidence="16" type="ORF">DLAC_05134</name>
</gene>
<dbReference type="Pfam" id="PF00487">
    <property type="entry name" value="FA_desaturase"/>
    <property type="match status" value="1"/>
</dbReference>
<keyword evidence="17" id="KW-1185">Reference proteome</keyword>
<dbReference type="Pfam" id="PF00173">
    <property type="entry name" value="Cyt-b5"/>
    <property type="match status" value="1"/>
</dbReference>
<dbReference type="CDD" id="cd03505">
    <property type="entry name" value="Delta9-FADS-like"/>
    <property type="match status" value="1"/>
</dbReference>
<dbReference type="PANTHER" id="PTHR11351:SF31">
    <property type="entry name" value="DESATURASE 1, ISOFORM A-RELATED"/>
    <property type="match status" value="1"/>
</dbReference>
<evidence type="ECO:0000256" key="11">
    <source>
        <dbReference type="ARBA" id="ARBA00023098"/>
    </source>
</evidence>
<dbReference type="Proteomes" id="UP000076078">
    <property type="component" value="Unassembled WGS sequence"/>
</dbReference>
<feature type="transmembrane region" description="Helical" evidence="14">
    <location>
        <begin position="291"/>
        <end position="311"/>
    </location>
</feature>
<dbReference type="GO" id="GO:0006636">
    <property type="term" value="P:unsaturated fatty acid biosynthetic process"/>
    <property type="evidence" value="ECO:0007669"/>
    <property type="project" value="TreeGrafter"/>
</dbReference>
<dbReference type="EMBL" id="LODT01000025">
    <property type="protein sequence ID" value="KYQ93745.1"/>
    <property type="molecule type" value="Genomic_DNA"/>
</dbReference>
<keyword evidence="6" id="KW-0479">Metal-binding</keyword>
<evidence type="ECO:0000259" key="15">
    <source>
        <dbReference type="PROSITE" id="PS50255"/>
    </source>
</evidence>
<dbReference type="InterPro" id="IPR001522">
    <property type="entry name" value="FADS-1_CS"/>
</dbReference>
<feature type="transmembrane region" description="Helical" evidence="14">
    <location>
        <begin position="318"/>
        <end position="338"/>
    </location>
</feature>
<comment type="similarity">
    <text evidence="2">Belongs to the fatty acid desaturase type 1 family.</text>
</comment>
<dbReference type="GO" id="GO:0020037">
    <property type="term" value="F:heme binding"/>
    <property type="evidence" value="ECO:0007669"/>
    <property type="project" value="InterPro"/>
</dbReference>
<dbReference type="InterPro" id="IPR015876">
    <property type="entry name" value="Acyl-CoA_DS"/>
</dbReference>
<keyword evidence="4" id="KW-0349">Heme</keyword>
<dbReference type="InterPro" id="IPR036400">
    <property type="entry name" value="Cyt_B5-like_heme/steroid_sf"/>
</dbReference>
<evidence type="ECO:0000256" key="4">
    <source>
        <dbReference type="ARBA" id="ARBA00022617"/>
    </source>
</evidence>
<sequence length="669" mass="78868">MDDNESTELMPQVTYLKKFKNIGRKLVEIPDQFIRNSTNKTGEKLPIELFEISHFKSFSLNCLNNSYFKSKSWNLAIGTLILSNTLLFPFNNQTNIHFQQSFEDRDHKYFGNLIKWLSLKKKKYLLISIPMVMLLLGGLKSLIIYYVVPWVLFNIELSVINHLPLVKMSKSQFKPDREYFVMVSHFKWFEYLIKDYNLLAIIKYLHREGIYIPHYNYRIFYSFLKRNQLLNEFISNGDLISEFMNYTGIDNQNLKKETTTPLKSSNQVNDFIISQQKKSRKIWEFLDSLNWFRIFVFTSVPAIGLYGYFTVNLQQKTLIWSFVYYQLTMLGITAGYHRLFAHRSYSANNFVKFLWIVLGAGSAQGTVLQWSSDHRVHHRYVDTPKDPYSASEGFFWSHIGWLLCKQDFTKLGKSNIDDLKSDKLVKWQYDQYLWIMLFMSFGFPTLIAGFGWNDWSGGFFYSGFIRLFFVHHSTFFVNSLAHFLGSSPYSDKNTPKDSAITAFLTCGEGYHNFHHEFPNDYRNGYEWYHYDPTKWSIKFFSYLGMAYNLKEFSENEIQKSKIQMIQKEIDSKKENIYWGIDKDQLPTLNQREFEQLVNENKRKLIIINNQIYDIESFIEDHPGGKSMILSAVGKDATKMFNGEVYDHSKAANNLLCQFLFASFNNNSNQ</sequence>
<evidence type="ECO:0000313" key="16">
    <source>
        <dbReference type="EMBL" id="KYQ93745.1"/>
    </source>
</evidence>
<dbReference type="PRINTS" id="PR00075">
    <property type="entry name" value="FACDDSATRASE"/>
</dbReference>
<keyword evidence="13" id="KW-0275">Fatty acid biosynthesis</keyword>
<keyword evidence="5 14" id="KW-0812">Transmembrane</keyword>
<name>A0A151ZIK7_TIELA</name>
<protein>
    <submittedName>
        <fullName evidence="16">Delta 9 fatty acid desaturase</fullName>
    </submittedName>
</protein>
<evidence type="ECO:0000256" key="9">
    <source>
        <dbReference type="ARBA" id="ARBA00023002"/>
    </source>
</evidence>
<reference evidence="16 17" key="1">
    <citation type="submission" date="2015-12" db="EMBL/GenBank/DDBJ databases">
        <title>Dictyostelia acquired genes for synthesis and detection of signals that induce cell-type specialization by lateral gene transfer from prokaryotes.</title>
        <authorList>
            <person name="Gloeckner G."/>
            <person name="Schaap P."/>
        </authorList>
    </citation>
    <scope>NUCLEOTIDE SEQUENCE [LARGE SCALE GENOMIC DNA]</scope>
    <source>
        <strain evidence="16 17">TK</strain>
    </source>
</reference>
<dbReference type="Gene3D" id="3.10.120.10">
    <property type="entry name" value="Cytochrome b5-like heme/steroid binding domain"/>
    <property type="match status" value="1"/>
</dbReference>
<keyword evidence="10" id="KW-0408">Iron</keyword>
<keyword evidence="8 14" id="KW-1133">Transmembrane helix</keyword>
<dbReference type="GO" id="GO:0005789">
    <property type="term" value="C:endoplasmic reticulum membrane"/>
    <property type="evidence" value="ECO:0007669"/>
    <property type="project" value="TreeGrafter"/>
</dbReference>
<keyword evidence="12 14" id="KW-0472">Membrane</keyword>
<keyword evidence="11" id="KW-0443">Lipid metabolism</keyword>
<comment type="caution">
    <text evidence="16">The sequence shown here is derived from an EMBL/GenBank/DDBJ whole genome shotgun (WGS) entry which is preliminary data.</text>
</comment>
<accession>A0A151ZIK7</accession>
<comment type="subcellular location">
    <subcellularLocation>
        <location evidence="1">Membrane</location>
        <topology evidence="1">Multi-pass membrane protein</topology>
    </subcellularLocation>
</comment>
<evidence type="ECO:0000256" key="12">
    <source>
        <dbReference type="ARBA" id="ARBA00023136"/>
    </source>
</evidence>
<feature type="transmembrane region" description="Helical" evidence="14">
    <location>
        <begin position="124"/>
        <end position="148"/>
    </location>
</feature>
<evidence type="ECO:0000256" key="3">
    <source>
        <dbReference type="ARBA" id="ARBA00022516"/>
    </source>
</evidence>
<evidence type="ECO:0000256" key="13">
    <source>
        <dbReference type="ARBA" id="ARBA00023160"/>
    </source>
</evidence>
<dbReference type="PROSITE" id="PS50255">
    <property type="entry name" value="CYTOCHROME_B5_2"/>
    <property type="match status" value="1"/>
</dbReference>
<evidence type="ECO:0000256" key="2">
    <source>
        <dbReference type="ARBA" id="ARBA00009295"/>
    </source>
</evidence>
<keyword evidence="9" id="KW-0560">Oxidoreductase</keyword>
<dbReference type="GO" id="GO:0004768">
    <property type="term" value="F:stearoyl-CoA 9-desaturase activity"/>
    <property type="evidence" value="ECO:0007669"/>
    <property type="project" value="TreeGrafter"/>
</dbReference>
<keyword evidence="7" id="KW-0276">Fatty acid metabolism</keyword>
<feature type="transmembrane region" description="Helical" evidence="14">
    <location>
        <begin position="432"/>
        <end position="452"/>
    </location>
</feature>
<dbReference type="InterPro" id="IPR001199">
    <property type="entry name" value="Cyt_B5-like_heme/steroid-bd"/>
</dbReference>
<feature type="transmembrane region" description="Helical" evidence="14">
    <location>
        <begin position="350"/>
        <end position="370"/>
    </location>
</feature>
<dbReference type="InParanoid" id="A0A151ZIK7"/>
<dbReference type="SUPFAM" id="SSF55856">
    <property type="entry name" value="Cytochrome b5-like heme/steroid binding domain"/>
    <property type="match status" value="1"/>
</dbReference>